<accession>A0ABP9PVY1</accession>
<dbReference type="Proteomes" id="UP001428817">
    <property type="component" value="Unassembled WGS sequence"/>
</dbReference>
<keyword evidence="2" id="KW-1185">Reference proteome</keyword>
<dbReference type="Pfam" id="PF21863">
    <property type="entry name" value="HTH_67"/>
    <property type="match status" value="1"/>
</dbReference>
<comment type="caution">
    <text evidence="1">The sequence shown here is derived from an EMBL/GenBank/DDBJ whole genome shotgun (WGS) entry which is preliminary data.</text>
</comment>
<dbReference type="EMBL" id="BAABJP010000008">
    <property type="protein sequence ID" value="GAA5153126.1"/>
    <property type="molecule type" value="Genomic_DNA"/>
</dbReference>
<evidence type="ECO:0008006" key="3">
    <source>
        <dbReference type="Google" id="ProtNLM"/>
    </source>
</evidence>
<protein>
    <recommendedName>
        <fullName evidence="3">SalK</fullName>
    </recommendedName>
</protein>
<gene>
    <name evidence="1" type="ORF">GCM10023321_22960</name>
</gene>
<sequence>MDATLIRRLARGLEPIHAMVYFAPEAEREYTRAGLKPGRMGYFASRSAPMGAVSAGVVAATFYNFNPEQVARHVPAAWSLAEPASLLSARMAAADTALRRLLGDEALASPELAEAAELARRAALACRPEGRPLAAGHLEQDWPAEPHLMLWHAASILREYRGDGHVSALVGAGLTGLQALITHTASGRGFLVAFALASRGWSERQWDDASAELRDLGLLDHAGTLTERGNELRERLEADTDRSATQPWKALGEADSARLAELATGLSRALVAAGCFPAEGVFAPRR</sequence>
<dbReference type="NCBIfam" id="NF047719">
    <property type="entry name" value="SCO6745_fam_HTH"/>
    <property type="match status" value="1"/>
</dbReference>
<proteinExistence type="predicted"/>
<evidence type="ECO:0000313" key="2">
    <source>
        <dbReference type="Proteomes" id="UP001428817"/>
    </source>
</evidence>
<organism evidence="1 2">
    <name type="scientific">Pseudonocardia eucalypti</name>
    <dbReference type="NCBI Taxonomy" id="648755"/>
    <lineage>
        <taxon>Bacteria</taxon>
        <taxon>Bacillati</taxon>
        <taxon>Actinomycetota</taxon>
        <taxon>Actinomycetes</taxon>
        <taxon>Pseudonocardiales</taxon>
        <taxon>Pseudonocardiaceae</taxon>
        <taxon>Pseudonocardia</taxon>
    </lineage>
</organism>
<reference evidence="2" key="1">
    <citation type="journal article" date="2019" name="Int. J. Syst. Evol. Microbiol.">
        <title>The Global Catalogue of Microorganisms (GCM) 10K type strain sequencing project: providing services to taxonomists for standard genome sequencing and annotation.</title>
        <authorList>
            <consortium name="The Broad Institute Genomics Platform"/>
            <consortium name="The Broad Institute Genome Sequencing Center for Infectious Disease"/>
            <person name="Wu L."/>
            <person name="Ma J."/>
        </authorList>
    </citation>
    <scope>NUCLEOTIDE SEQUENCE [LARGE SCALE GENOMIC DNA]</scope>
    <source>
        <strain evidence="2">JCM 18303</strain>
    </source>
</reference>
<name>A0ABP9PVY1_9PSEU</name>
<dbReference type="RefSeq" id="WP_185061894.1">
    <property type="nucleotide sequence ID" value="NZ_BAABJP010000008.1"/>
</dbReference>
<dbReference type="InterPro" id="IPR054058">
    <property type="entry name" value="HTH_67"/>
</dbReference>
<evidence type="ECO:0000313" key="1">
    <source>
        <dbReference type="EMBL" id="GAA5153126.1"/>
    </source>
</evidence>